<name>A0AC58U356_TOBAC</name>
<reference evidence="2" key="2">
    <citation type="submission" date="2025-08" db="UniProtKB">
        <authorList>
            <consortium name="RefSeq"/>
        </authorList>
    </citation>
    <scope>IDENTIFICATION</scope>
    <source>
        <tissue evidence="2">Leaf</tissue>
    </source>
</reference>
<evidence type="ECO:0000313" key="1">
    <source>
        <dbReference type="Proteomes" id="UP000790787"/>
    </source>
</evidence>
<dbReference type="RefSeq" id="XP_075103900.1">
    <property type="nucleotide sequence ID" value="XM_075247799.1"/>
</dbReference>
<keyword evidence="1" id="KW-1185">Reference proteome</keyword>
<proteinExistence type="predicted"/>
<organism evidence="1 2">
    <name type="scientific">Nicotiana tabacum</name>
    <name type="common">Common tobacco</name>
    <dbReference type="NCBI Taxonomy" id="4097"/>
    <lineage>
        <taxon>Eukaryota</taxon>
        <taxon>Viridiplantae</taxon>
        <taxon>Streptophyta</taxon>
        <taxon>Embryophyta</taxon>
        <taxon>Tracheophyta</taxon>
        <taxon>Spermatophyta</taxon>
        <taxon>Magnoliopsida</taxon>
        <taxon>eudicotyledons</taxon>
        <taxon>Gunneridae</taxon>
        <taxon>Pentapetalae</taxon>
        <taxon>asterids</taxon>
        <taxon>lamiids</taxon>
        <taxon>Solanales</taxon>
        <taxon>Solanaceae</taxon>
        <taxon>Nicotianoideae</taxon>
        <taxon>Nicotianeae</taxon>
        <taxon>Nicotiana</taxon>
    </lineage>
</organism>
<dbReference type="Proteomes" id="UP000790787">
    <property type="component" value="Chromosome 3"/>
</dbReference>
<gene>
    <name evidence="2" type="primary">LOC142178417</name>
</gene>
<evidence type="ECO:0000313" key="2">
    <source>
        <dbReference type="RefSeq" id="XP_075103900.1"/>
    </source>
</evidence>
<protein>
    <submittedName>
        <fullName evidence="2">Uncharacterized protein LOC142178417</fullName>
    </submittedName>
</protein>
<accession>A0AC58U356</accession>
<sequence length="225" mass="26999">MQVNILMVTNQVIHCQVKDKGSQFECCITFVYDKNKLHERKKLWDQLRMIYNTMQESWLVIGDFNSVLSVNDRINGQPIHQNEIVDFQNCIKDIGVGQLNRKWCQWSWCNKRDAGERIYNNNDWVFGNTSWFTKHSSFEAVYEVPGVSDHSPIEINTEVVRSYLKKPFRLYNVLLYQKEFQESVQEIWNQRIEGHTMHSIWTKLQRMQDRERLMNKEMKSLEKKV</sequence>
<reference evidence="1" key="1">
    <citation type="journal article" date="2014" name="Nat. Commun.">
        <title>The tobacco genome sequence and its comparison with those of tomato and potato.</title>
        <authorList>
            <person name="Sierro N."/>
            <person name="Battey J.N."/>
            <person name="Ouadi S."/>
            <person name="Bakaher N."/>
            <person name="Bovet L."/>
            <person name="Willig A."/>
            <person name="Goepfert S."/>
            <person name="Peitsch M.C."/>
            <person name="Ivanov N.V."/>
        </authorList>
    </citation>
    <scope>NUCLEOTIDE SEQUENCE [LARGE SCALE GENOMIC DNA]</scope>
</reference>